<evidence type="ECO:0000313" key="3">
    <source>
        <dbReference type="Proteomes" id="UP000316199"/>
    </source>
</evidence>
<evidence type="ECO:0000256" key="1">
    <source>
        <dbReference type="SAM" id="Phobius"/>
    </source>
</evidence>
<dbReference type="Proteomes" id="UP000316199">
    <property type="component" value="Unassembled WGS sequence"/>
</dbReference>
<feature type="transmembrane region" description="Helical" evidence="1">
    <location>
        <begin position="46"/>
        <end position="69"/>
    </location>
</feature>
<feature type="transmembrane region" description="Helical" evidence="1">
    <location>
        <begin position="12"/>
        <end position="34"/>
    </location>
</feature>
<name>A0A520RYQ5_9GAMM</name>
<reference evidence="2 3" key="1">
    <citation type="submission" date="2019-02" db="EMBL/GenBank/DDBJ databases">
        <title>Prokaryotic population dynamics and viral predation in marine succession experiment using metagenomics: the confinement effect.</title>
        <authorList>
            <person name="Haro-Moreno J.M."/>
            <person name="Rodriguez-Valera F."/>
            <person name="Lopez-Perez M."/>
        </authorList>
    </citation>
    <scope>NUCLEOTIDE SEQUENCE [LARGE SCALE GENOMIC DNA]</scope>
    <source>
        <strain evidence="2">MED-G157</strain>
    </source>
</reference>
<gene>
    <name evidence="2" type="ORF">EVA68_07345</name>
</gene>
<keyword evidence="1" id="KW-0472">Membrane</keyword>
<protein>
    <submittedName>
        <fullName evidence="2">Uncharacterized protein</fullName>
    </submittedName>
</protein>
<evidence type="ECO:0000313" key="2">
    <source>
        <dbReference type="EMBL" id="RZO75284.1"/>
    </source>
</evidence>
<organism evidence="2 3">
    <name type="scientific">OM182 bacterium</name>
    <dbReference type="NCBI Taxonomy" id="2510334"/>
    <lineage>
        <taxon>Bacteria</taxon>
        <taxon>Pseudomonadati</taxon>
        <taxon>Pseudomonadota</taxon>
        <taxon>Gammaproteobacteria</taxon>
        <taxon>OMG group</taxon>
        <taxon>OM182 clade</taxon>
    </lineage>
</organism>
<dbReference type="AlphaFoldDB" id="A0A520RYQ5"/>
<comment type="caution">
    <text evidence="2">The sequence shown here is derived from an EMBL/GenBank/DDBJ whole genome shotgun (WGS) entry which is preliminary data.</text>
</comment>
<keyword evidence="1" id="KW-0812">Transmembrane</keyword>
<sequence length="93" mass="10788">MNKVRQIVSDPLLRNFFSGSLFAIAFIWAAIYFFDVDFEIIKTLMVLAFLFVGTMVIVGFILFPLVLLLRKKRGPFIQKKEKVKSVNRNISEE</sequence>
<proteinExistence type="predicted"/>
<accession>A0A520RYQ5</accession>
<dbReference type="EMBL" id="SHAG01000040">
    <property type="protein sequence ID" value="RZO75284.1"/>
    <property type="molecule type" value="Genomic_DNA"/>
</dbReference>
<keyword evidence="1" id="KW-1133">Transmembrane helix</keyword>